<sequence>MPRTTDRFLDIRRDAHSDELLARGGDLEAHSILQRTGFIAVVRLHETYHRAPAGLTEADEARLASDAVGRLRAAGYHVDCDAPFDTDARPARYPTLGASLSHLAERLREATDTAEAAGILTELTAPHDGVLAGVEETLGALAEFFDGLGNASDPHTARRLRYLADTYVRVIHSDLAHTRNQLADRHAPHPGRRACTGQVPDHEPERSAVCACPPPPRALPAPAPPPVGATRLHR</sequence>
<evidence type="ECO:0000313" key="2">
    <source>
        <dbReference type="EMBL" id="QNT91924.1"/>
    </source>
</evidence>
<feature type="region of interest" description="Disordered" evidence="1">
    <location>
        <begin position="179"/>
        <end position="208"/>
    </location>
</feature>
<gene>
    <name evidence="2" type="ORF">HEP81_01595</name>
</gene>
<organism evidence="2 3">
    <name type="scientific">Streptomyces griseofuscus</name>
    <dbReference type="NCBI Taxonomy" id="146922"/>
    <lineage>
        <taxon>Bacteria</taxon>
        <taxon>Bacillati</taxon>
        <taxon>Actinomycetota</taxon>
        <taxon>Actinomycetes</taxon>
        <taxon>Kitasatosporales</taxon>
        <taxon>Streptomycetaceae</taxon>
        <taxon>Streptomyces</taxon>
    </lineage>
</organism>
<name>A0A7H1PV44_9ACTN</name>
<evidence type="ECO:0000313" key="3">
    <source>
        <dbReference type="Proteomes" id="UP000516422"/>
    </source>
</evidence>
<dbReference type="KEGG" id="sgf:HEP81_01595"/>
<dbReference type="GeneID" id="91461203"/>
<dbReference type="RefSeq" id="WP_037661093.1">
    <property type="nucleotide sequence ID" value="NZ_CP051006.1"/>
</dbReference>
<feature type="compositionally biased region" description="Pro residues" evidence="1">
    <location>
        <begin position="215"/>
        <end position="227"/>
    </location>
</feature>
<proteinExistence type="predicted"/>
<reference evidence="2 3" key="1">
    <citation type="submission" date="2020-04" db="EMBL/GenBank/DDBJ databases">
        <title>Characterization and engineering of Streptomyces griseofuscus DSM40191 as a potential heterologous host for expression of BGCs.</title>
        <authorList>
            <person name="Gren T."/>
            <person name="Whitford C.M."/>
            <person name="Mohite O.S."/>
            <person name="Joergensen T.S."/>
            <person name="Nielsen J.B."/>
            <person name="Lee S.Y."/>
            <person name="Weber T."/>
        </authorList>
    </citation>
    <scope>NUCLEOTIDE SEQUENCE [LARGE SCALE GENOMIC DNA]</scope>
    <source>
        <strain evidence="2 3">DSM 40191</strain>
    </source>
</reference>
<protein>
    <submittedName>
        <fullName evidence="2">Uncharacterized protein</fullName>
    </submittedName>
</protein>
<dbReference type="AlphaFoldDB" id="A0A7H1PV44"/>
<feature type="region of interest" description="Disordered" evidence="1">
    <location>
        <begin position="215"/>
        <end position="234"/>
    </location>
</feature>
<evidence type="ECO:0000256" key="1">
    <source>
        <dbReference type="SAM" id="MobiDB-lite"/>
    </source>
</evidence>
<dbReference type="EMBL" id="CP051006">
    <property type="protein sequence ID" value="QNT91924.1"/>
    <property type="molecule type" value="Genomic_DNA"/>
</dbReference>
<accession>A0A7H1PV44</accession>
<dbReference type="Proteomes" id="UP000516422">
    <property type="component" value="Chromosome"/>
</dbReference>